<feature type="coiled-coil region" evidence="1">
    <location>
        <begin position="220"/>
        <end position="247"/>
    </location>
</feature>
<protein>
    <submittedName>
        <fullName evidence="3">Uncharacterized protein</fullName>
    </submittedName>
</protein>
<dbReference type="AlphaFoldDB" id="A0AAD1U819"/>
<name>A0AAD1U819_EUPCR</name>
<evidence type="ECO:0000313" key="3">
    <source>
        <dbReference type="EMBL" id="CAI2361886.1"/>
    </source>
</evidence>
<feature type="compositionally biased region" description="Polar residues" evidence="2">
    <location>
        <begin position="189"/>
        <end position="215"/>
    </location>
</feature>
<evidence type="ECO:0000313" key="4">
    <source>
        <dbReference type="Proteomes" id="UP001295684"/>
    </source>
</evidence>
<organism evidence="3 4">
    <name type="scientific">Euplotes crassus</name>
    <dbReference type="NCBI Taxonomy" id="5936"/>
    <lineage>
        <taxon>Eukaryota</taxon>
        <taxon>Sar</taxon>
        <taxon>Alveolata</taxon>
        <taxon>Ciliophora</taxon>
        <taxon>Intramacronucleata</taxon>
        <taxon>Spirotrichea</taxon>
        <taxon>Hypotrichia</taxon>
        <taxon>Euplotida</taxon>
        <taxon>Euplotidae</taxon>
        <taxon>Moneuplotes</taxon>
    </lineage>
</organism>
<keyword evidence="1" id="KW-0175">Coiled coil</keyword>
<reference evidence="3" key="1">
    <citation type="submission" date="2023-07" db="EMBL/GenBank/DDBJ databases">
        <authorList>
            <consortium name="AG Swart"/>
            <person name="Singh M."/>
            <person name="Singh A."/>
            <person name="Seah K."/>
            <person name="Emmerich C."/>
        </authorList>
    </citation>
    <scope>NUCLEOTIDE SEQUENCE</scope>
    <source>
        <strain evidence="3">DP1</strain>
    </source>
</reference>
<sequence length="488" mass="56320">MATHIFIDFSSRLPFQEVRNKPCLGEGEKGEREGEINRLVDICKDLGEQGVNVSLYFPVFCKEIEKFQKLSTQKSKPKGNTKTNQEFKVNIVVGIQCLFFELGSHSFAGHEIVVYSNNPNFFNKQFVDMFQRKYGSNQNISIKHKRMEKLLENFEPMKSLAESTDTEESKTNPSLVKHNKERIPLSISKEPNQNIDTETSDSETVAGQSATTGSSACSEIDKEMEELERKFNQNKNYKNSLADLLEKIPKYFNKTDENNVIKFMNGLENLVSQHLNKFKKSSKIDLNPSERNNYFLFVRNFLYKNKIIECEILNLWVNTHHGDTEEKIKDSYTVKINSKEIDKALAELKNTKSKSSFKGYELIDKISIYGSICYTTIKNLIRNNLMSSDKPISSVKSLTQNIHHALKCIYNSKTVTKELKYVIKKDKRVKYLICEILRNHGVWEEKTDDSIEINKARCESFSNEFETTPSRKMINKLICEIQSILCNS</sequence>
<keyword evidence="4" id="KW-1185">Reference proteome</keyword>
<accession>A0AAD1U819</accession>
<comment type="caution">
    <text evidence="3">The sequence shown here is derived from an EMBL/GenBank/DDBJ whole genome shotgun (WGS) entry which is preliminary data.</text>
</comment>
<gene>
    <name evidence="3" type="ORF">ECRASSUSDP1_LOCUS3201</name>
</gene>
<dbReference type="Proteomes" id="UP001295684">
    <property type="component" value="Unassembled WGS sequence"/>
</dbReference>
<dbReference type="EMBL" id="CAMPGE010003063">
    <property type="protein sequence ID" value="CAI2361886.1"/>
    <property type="molecule type" value="Genomic_DNA"/>
</dbReference>
<evidence type="ECO:0000256" key="2">
    <source>
        <dbReference type="SAM" id="MobiDB-lite"/>
    </source>
</evidence>
<evidence type="ECO:0000256" key="1">
    <source>
        <dbReference type="SAM" id="Coils"/>
    </source>
</evidence>
<feature type="region of interest" description="Disordered" evidence="2">
    <location>
        <begin position="159"/>
        <end position="215"/>
    </location>
</feature>
<proteinExistence type="predicted"/>